<evidence type="ECO:0000256" key="3">
    <source>
        <dbReference type="ARBA" id="ARBA00023163"/>
    </source>
</evidence>
<dbReference type="Pfam" id="PF00392">
    <property type="entry name" value="GntR"/>
    <property type="match status" value="1"/>
</dbReference>
<name>A0A9X3E2F1_9HYPH</name>
<evidence type="ECO:0000259" key="4">
    <source>
        <dbReference type="PROSITE" id="PS50949"/>
    </source>
</evidence>
<keyword evidence="1" id="KW-0805">Transcription regulation</keyword>
<dbReference type="Gene3D" id="1.10.10.10">
    <property type="entry name" value="Winged helix-like DNA-binding domain superfamily/Winged helix DNA-binding domain"/>
    <property type="match status" value="1"/>
</dbReference>
<comment type="caution">
    <text evidence="5">The sequence shown here is derived from an EMBL/GenBank/DDBJ whole genome shotgun (WGS) entry which is preliminary data.</text>
</comment>
<dbReference type="Proteomes" id="UP001144805">
    <property type="component" value="Unassembled WGS sequence"/>
</dbReference>
<dbReference type="SMART" id="SM00345">
    <property type="entry name" value="HTH_GNTR"/>
    <property type="match status" value="1"/>
</dbReference>
<dbReference type="InterPro" id="IPR008920">
    <property type="entry name" value="TF_FadR/GntR_C"/>
</dbReference>
<sequence>MKEALARRKAADAQPDRKVSLVDRVVDDLGTAIVQGRYPEETHLPVEATISAELGVSRNVLREAIKLLSAKGLVRTDRGSGMTVLPRKEWNYLDPDLLGWSLSQPALNEDLVDELNTLRELVEPQVAAMAARVGTTIEILRLFEAYEMMEKAPNKLAGVEADILFHRRMFEACHNKMLLSLMQTVAVVLRSNFSLAIEVDLAATQYPDDHLLVAEAIQRRDADAARAVMTTLLEKNRNNLAKMREMLRQKT</sequence>
<feature type="domain" description="HTH gntR-type" evidence="4">
    <location>
        <begin position="19"/>
        <end position="87"/>
    </location>
</feature>
<dbReference type="SUPFAM" id="SSF48008">
    <property type="entry name" value="GntR ligand-binding domain-like"/>
    <property type="match status" value="1"/>
</dbReference>
<dbReference type="InterPro" id="IPR011711">
    <property type="entry name" value="GntR_C"/>
</dbReference>
<dbReference type="SMART" id="SM00895">
    <property type="entry name" value="FCD"/>
    <property type="match status" value="1"/>
</dbReference>
<evidence type="ECO:0000313" key="6">
    <source>
        <dbReference type="Proteomes" id="UP001144805"/>
    </source>
</evidence>
<dbReference type="InterPro" id="IPR036390">
    <property type="entry name" value="WH_DNA-bd_sf"/>
</dbReference>
<dbReference type="Pfam" id="PF07729">
    <property type="entry name" value="FCD"/>
    <property type="match status" value="1"/>
</dbReference>
<evidence type="ECO:0000256" key="2">
    <source>
        <dbReference type="ARBA" id="ARBA00023125"/>
    </source>
</evidence>
<dbReference type="CDD" id="cd07377">
    <property type="entry name" value="WHTH_GntR"/>
    <property type="match status" value="1"/>
</dbReference>
<dbReference type="AlphaFoldDB" id="A0A9X3E2F1"/>
<dbReference type="InterPro" id="IPR000524">
    <property type="entry name" value="Tscrpt_reg_HTH_GntR"/>
</dbReference>
<accession>A0A9X3E2F1</accession>
<dbReference type="PROSITE" id="PS50949">
    <property type="entry name" value="HTH_GNTR"/>
    <property type="match status" value="1"/>
</dbReference>
<reference evidence="5" key="1">
    <citation type="submission" date="2022-11" db="EMBL/GenBank/DDBJ databases">
        <title>Biodiversity and phylogenetic relationships of bacteria.</title>
        <authorList>
            <person name="Machado R.A.R."/>
            <person name="Bhat A."/>
            <person name="Loulou A."/>
            <person name="Kallel S."/>
        </authorList>
    </citation>
    <scope>NUCLEOTIDE SEQUENCE</scope>
    <source>
        <strain evidence="5">K-TC2</strain>
    </source>
</reference>
<dbReference type="InterPro" id="IPR036388">
    <property type="entry name" value="WH-like_DNA-bd_sf"/>
</dbReference>
<dbReference type="PRINTS" id="PR00035">
    <property type="entry name" value="HTHGNTR"/>
</dbReference>
<dbReference type="PANTHER" id="PTHR43537:SF44">
    <property type="entry name" value="GNTR FAMILY REGULATORY PROTEIN"/>
    <property type="match status" value="1"/>
</dbReference>
<protein>
    <submittedName>
        <fullName evidence="5">FadR/GntR family transcriptional regulator</fullName>
    </submittedName>
</protein>
<keyword evidence="3" id="KW-0804">Transcription</keyword>
<dbReference type="PANTHER" id="PTHR43537">
    <property type="entry name" value="TRANSCRIPTIONAL REGULATOR, GNTR FAMILY"/>
    <property type="match status" value="1"/>
</dbReference>
<gene>
    <name evidence="5" type="ORF">OSH07_11920</name>
</gene>
<dbReference type="GO" id="GO:0003700">
    <property type="term" value="F:DNA-binding transcription factor activity"/>
    <property type="evidence" value="ECO:0007669"/>
    <property type="project" value="InterPro"/>
</dbReference>
<proteinExistence type="predicted"/>
<dbReference type="Gene3D" id="1.20.120.530">
    <property type="entry name" value="GntR ligand-binding domain-like"/>
    <property type="match status" value="1"/>
</dbReference>
<evidence type="ECO:0000256" key="1">
    <source>
        <dbReference type="ARBA" id="ARBA00023015"/>
    </source>
</evidence>
<keyword evidence="6" id="KW-1185">Reference proteome</keyword>
<dbReference type="SUPFAM" id="SSF46785">
    <property type="entry name" value="Winged helix' DNA-binding domain"/>
    <property type="match status" value="1"/>
</dbReference>
<dbReference type="GO" id="GO:0003677">
    <property type="term" value="F:DNA binding"/>
    <property type="evidence" value="ECO:0007669"/>
    <property type="project" value="UniProtKB-KW"/>
</dbReference>
<keyword evidence="2" id="KW-0238">DNA-binding</keyword>
<organism evidence="5 6">
    <name type="scientific">Kaistia nematophila</name>
    <dbReference type="NCBI Taxonomy" id="2994654"/>
    <lineage>
        <taxon>Bacteria</taxon>
        <taxon>Pseudomonadati</taxon>
        <taxon>Pseudomonadota</taxon>
        <taxon>Alphaproteobacteria</taxon>
        <taxon>Hyphomicrobiales</taxon>
        <taxon>Kaistiaceae</taxon>
        <taxon>Kaistia</taxon>
    </lineage>
</organism>
<dbReference type="EMBL" id="JAPKNK010000004">
    <property type="protein sequence ID" value="MCX5569903.1"/>
    <property type="molecule type" value="Genomic_DNA"/>
</dbReference>
<dbReference type="RefSeq" id="WP_266338872.1">
    <property type="nucleotide sequence ID" value="NZ_JAPKNK010000004.1"/>
</dbReference>
<evidence type="ECO:0000313" key="5">
    <source>
        <dbReference type="EMBL" id="MCX5569903.1"/>
    </source>
</evidence>